<dbReference type="GO" id="GO:0004806">
    <property type="term" value="F:triacylglycerol lipase activity"/>
    <property type="evidence" value="ECO:0007669"/>
    <property type="project" value="TreeGrafter"/>
</dbReference>
<dbReference type="InterPro" id="IPR029058">
    <property type="entry name" value="AB_hydrolase_fold"/>
</dbReference>
<evidence type="ECO:0000256" key="1">
    <source>
        <dbReference type="ARBA" id="ARBA00010515"/>
    </source>
</evidence>
<dbReference type="PANTHER" id="PTHR48081:SF30">
    <property type="entry name" value="ACETYL-HYDROLASE LIPR-RELATED"/>
    <property type="match status" value="1"/>
</dbReference>
<evidence type="ECO:0000256" key="3">
    <source>
        <dbReference type="PROSITE-ProRule" id="PRU10038"/>
    </source>
</evidence>
<name>A0A7M3SUC8_9ACTN</name>
<comment type="caution">
    <text evidence="5">The sequence shown here is derived from an EMBL/GenBank/DDBJ whole genome shotgun (WGS) entry which is preliminary data.</text>
</comment>
<keyword evidence="6" id="KW-1185">Reference proteome</keyword>
<dbReference type="SUPFAM" id="SSF53474">
    <property type="entry name" value="alpha/beta-Hydrolases"/>
    <property type="match status" value="1"/>
</dbReference>
<dbReference type="Pfam" id="PF07859">
    <property type="entry name" value="Abhydrolase_3"/>
    <property type="match status" value="1"/>
</dbReference>
<dbReference type="AlphaFoldDB" id="A0A7M3SUC8"/>
<gene>
    <name evidence="5" type="ORF">nbrc107697_02910</name>
</gene>
<dbReference type="EMBL" id="BJOU01000001">
    <property type="protein sequence ID" value="GED96252.1"/>
    <property type="molecule type" value="Genomic_DNA"/>
</dbReference>
<dbReference type="PANTHER" id="PTHR48081">
    <property type="entry name" value="AB HYDROLASE SUPERFAMILY PROTEIN C4A8.06C"/>
    <property type="match status" value="1"/>
</dbReference>
<evidence type="ECO:0000256" key="2">
    <source>
        <dbReference type="ARBA" id="ARBA00022801"/>
    </source>
</evidence>
<keyword evidence="2" id="KW-0378">Hydrolase</keyword>
<sequence length="327" mass="35532">MFVNVNTAGSAPARGSLRARAINGSLARVVNPAFRITNLGSPQIISAMRPVVNQTLNLFSPVPPGTRTEPVRTRGDDGQVRGEWVWGPRVGQRRVADTTVIYYLHGSGYVICSPRTHRGLVSRLSRRTDCVAFSLDYRLAPEHRFPAAGDDTVRGYRWLLDQGYRAENIVVAGDSAGGHLAMDLLAANQAAGRPQPRAMVLFSPLMDPTFGLALAREARGEKDPIIAARSARRILDMYTAGAPANHPRMTVSLHPADDLPATLIQVGAREVMADDARFLHASLVAAGARSHLQQWPDQGHVFQMFPMLTPESSQAVSDAARFIRSVA</sequence>
<dbReference type="PROSITE" id="PS01174">
    <property type="entry name" value="LIPASE_GDXG_SER"/>
    <property type="match status" value="1"/>
</dbReference>
<feature type="active site" evidence="3">
    <location>
        <position position="175"/>
    </location>
</feature>
<dbReference type="Proteomes" id="UP000444980">
    <property type="component" value="Unassembled WGS sequence"/>
</dbReference>
<dbReference type="InterPro" id="IPR050300">
    <property type="entry name" value="GDXG_lipolytic_enzyme"/>
</dbReference>
<dbReference type="Gene3D" id="3.40.50.1820">
    <property type="entry name" value="alpha/beta hydrolase"/>
    <property type="match status" value="1"/>
</dbReference>
<dbReference type="InterPro" id="IPR013094">
    <property type="entry name" value="AB_hydrolase_3"/>
</dbReference>
<comment type="similarity">
    <text evidence="1">Belongs to the 'GDXG' lipolytic enzyme family.</text>
</comment>
<proteinExistence type="inferred from homology"/>
<evidence type="ECO:0000259" key="4">
    <source>
        <dbReference type="Pfam" id="PF07859"/>
    </source>
</evidence>
<protein>
    <recommendedName>
        <fullName evidence="4">Alpha/beta hydrolase fold-3 domain-containing protein</fullName>
    </recommendedName>
</protein>
<accession>A0A7M3SUC8</accession>
<evidence type="ECO:0000313" key="6">
    <source>
        <dbReference type="Proteomes" id="UP000444980"/>
    </source>
</evidence>
<dbReference type="InterPro" id="IPR033140">
    <property type="entry name" value="Lipase_GDXG_put_SER_AS"/>
</dbReference>
<reference evidence="6" key="1">
    <citation type="submission" date="2019-06" db="EMBL/GenBank/DDBJ databases">
        <title>Gordonia isolated from sludge of a wastewater treatment plant.</title>
        <authorList>
            <person name="Tamura T."/>
            <person name="Aoyama K."/>
            <person name="Kang Y."/>
            <person name="Saito S."/>
            <person name="Akiyama N."/>
            <person name="Yazawa K."/>
            <person name="Gonoi T."/>
            <person name="Mikami Y."/>
        </authorList>
    </citation>
    <scope>NUCLEOTIDE SEQUENCE [LARGE SCALE GENOMIC DNA]</scope>
    <source>
        <strain evidence="6">NBRC 107697</strain>
    </source>
</reference>
<feature type="domain" description="Alpha/beta hydrolase fold-3" evidence="4">
    <location>
        <begin position="102"/>
        <end position="303"/>
    </location>
</feature>
<organism evidence="5 6">
    <name type="scientific">Gordonia crocea</name>
    <dbReference type="NCBI Taxonomy" id="589162"/>
    <lineage>
        <taxon>Bacteria</taxon>
        <taxon>Bacillati</taxon>
        <taxon>Actinomycetota</taxon>
        <taxon>Actinomycetes</taxon>
        <taxon>Mycobacteriales</taxon>
        <taxon>Gordoniaceae</taxon>
        <taxon>Gordonia</taxon>
    </lineage>
</organism>
<evidence type="ECO:0000313" key="5">
    <source>
        <dbReference type="EMBL" id="GED96252.1"/>
    </source>
</evidence>